<organism evidence="1 2">
    <name type="scientific">Pogonophryne albipinna</name>
    <dbReference type="NCBI Taxonomy" id="1090488"/>
    <lineage>
        <taxon>Eukaryota</taxon>
        <taxon>Metazoa</taxon>
        <taxon>Chordata</taxon>
        <taxon>Craniata</taxon>
        <taxon>Vertebrata</taxon>
        <taxon>Euteleostomi</taxon>
        <taxon>Actinopterygii</taxon>
        <taxon>Neopterygii</taxon>
        <taxon>Teleostei</taxon>
        <taxon>Neoteleostei</taxon>
        <taxon>Acanthomorphata</taxon>
        <taxon>Eupercaria</taxon>
        <taxon>Perciformes</taxon>
        <taxon>Notothenioidei</taxon>
        <taxon>Pogonophryne</taxon>
    </lineage>
</organism>
<dbReference type="AlphaFoldDB" id="A0AAD6AYI8"/>
<keyword evidence="2" id="KW-1185">Reference proteome</keyword>
<sequence>DFLKYGHFLNGPEWVPQHLCSGSWKSLWCGGPGWTSRTAADLHSVGVVKLRNIVDAAGPALHNTEAVASLLGLKSARHTRTILNEWIQRLSDNEMEMLREYSNRKETPDEGDPFPDIGILADQDGLEPRTHADFQMQNGRGFYRLCPLALNKQK</sequence>
<name>A0AAD6AYI8_9TELE</name>
<evidence type="ECO:0000313" key="2">
    <source>
        <dbReference type="Proteomes" id="UP001219934"/>
    </source>
</evidence>
<gene>
    <name evidence="1" type="ORF">JOQ06_029949</name>
</gene>
<feature type="non-terminal residue" evidence="1">
    <location>
        <position position="1"/>
    </location>
</feature>
<evidence type="ECO:0000313" key="1">
    <source>
        <dbReference type="EMBL" id="KAJ4933113.1"/>
    </source>
</evidence>
<comment type="caution">
    <text evidence="1">The sequence shown here is derived from an EMBL/GenBank/DDBJ whole genome shotgun (WGS) entry which is preliminary data.</text>
</comment>
<reference evidence="1" key="1">
    <citation type="submission" date="2022-11" db="EMBL/GenBank/DDBJ databases">
        <title>Chromosome-level genome of Pogonophryne albipinna.</title>
        <authorList>
            <person name="Jo E."/>
        </authorList>
    </citation>
    <scope>NUCLEOTIDE SEQUENCE</scope>
    <source>
        <strain evidence="1">SGF0006</strain>
        <tissue evidence="1">Muscle</tissue>
    </source>
</reference>
<protein>
    <submittedName>
        <fullName evidence="1">Uncharacterized protein</fullName>
    </submittedName>
</protein>
<dbReference type="Proteomes" id="UP001219934">
    <property type="component" value="Unassembled WGS sequence"/>
</dbReference>
<dbReference type="EMBL" id="JAPTMU010000013">
    <property type="protein sequence ID" value="KAJ4933113.1"/>
    <property type="molecule type" value="Genomic_DNA"/>
</dbReference>
<accession>A0AAD6AYI8</accession>
<proteinExistence type="predicted"/>